<dbReference type="Pfam" id="PF00013">
    <property type="entry name" value="KH_1"/>
    <property type="match status" value="1"/>
</dbReference>
<keyword evidence="1" id="KW-0694">RNA-binding</keyword>
<feature type="compositionally biased region" description="Low complexity" evidence="2">
    <location>
        <begin position="637"/>
        <end position="653"/>
    </location>
</feature>
<name>A0A1X2H4Q6_SYNRA</name>
<dbReference type="InterPro" id="IPR056553">
    <property type="entry name" value="KH_Mug60-KHD4"/>
</dbReference>
<sequence>MLTTLFYPIHQTKFVIESIDPACVWDNERKEALLNGLEKVAAEQDCRVILETSPEARLVIHGSLDAAENTRVQALVLLDQLAGLRTDSFTLPLHLHNVVAGRKHQQLMSIMEETKTNIYLQSPFTKIWCTEHMATPVGERSGTIHLTGDATGISRAADMLKKLGAQKSLYHKHSTLHPRKLDWILMHKRDQLRQIMRDNGSFVAFPVLGAGANTISAYAENRVNAERTLRMINYLACDVYEAQFTLRANTDLQTIECITQLISTISRSSGAELVYRSDTQCIEATGLRHAIQTVYELFLQVPIFVRHHKSTVFAVELASDQREFLSGKKNGKVNKIMKTCGARIKFLPFNEYNFVITVESDDCGKALEGLEMLQDELPAEMSFYVPEIYHRRIIGVGGKSIQRVMKRFGVYVKFSGAEEFSAMGGYFENEHNVVARTPNKNKENLEYLKQAVMEFVSFPKDRDFITTTVQIPYYQQRHILLEQADALEELCQPNNVHVWWPERDGSNTVTVIGPASQLEPLQNFFDKIVTCHSHLSVPPSDTLRSLLDTNAMDGLKKDLQKVHVELTIKDAALQCKLRHVKLMSPKTCVFRLAYARAHAKQAEQATAMVRQFLLDKKVPMQPTPPQESHPHPFQVRSPPSSSSSPLVISPASSTGDSCLRIDQEVLASIKSPQSDDTSKAAPEFGRDLFDTPFRLAAFDGSWSIFPNASKRSNSMTTTTTLSSNSSNSNESPLSLNDGPLRAIFENTPDHPLDGPRRASASVVYPLHPNNNNIWSMQSSISTSTLNHNTRIQPRPYASFSATTTGRPNLFQPPIPANHRSSPLFPPQRQTWVDPVFSQPAPAPSVMRPLDPQLPDITGRHDSSTTR</sequence>
<feature type="compositionally biased region" description="Basic and acidic residues" evidence="2">
    <location>
        <begin position="857"/>
        <end position="866"/>
    </location>
</feature>
<organism evidence="4 5">
    <name type="scientific">Syncephalastrum racemosum</name>
    <name type="common">Filamentous fungus</name>
    <dbReference type="NCBI Taxonomy" id="13706"/>
    <lineage>
        <taxon>Eukaryota</taxon>
        <taxon>Fungi</taxon>
        <taxon>Fungi incertae sedis</taxon>
        <taxon>Mucoromycota</taxon>
        <taxon>Mucoromycotina</taxon>
        <taxon>Mucoromycetes</taxon>
        <taxon>Mucorales</taxon>
        <taxon>Syncephalastraceae</taxon>
        <taxon>Syncephalastrum</taxon>
    </lineage>
</organism>
<evidence type="ECO:0000256" key="1">
    <source>
        <dbReference type="PROSITE-ProRule" id="PRU00117"/>
    </source>
</evidence>
<feature type="domain" description="K Homology" evidence="3">
    <location>
        <begin position="309"/>
        <end position="375"/>
    </location>
</feature>
<proteinExistence type="predicted"/>
<feature type="region of interest" description="Disordered" evidence="2">
    <location>
        <begin position="619"/>
        <end position="655"/>
    </location>
</feature>
<dbReference type="CDD" id="cd00105">
    <property type="entry name" value="KH-I"/>
    <property type="match status" value="1"/>
</dbReference>
<dbReference type="GO" id="GO:0003723">
    <property type="term" value="F:RNA binding"/>
    <property type="evidence" value="ECO:0007669"/>
    <property type="project" value="UniProtKB-UniRule"/>
</dbReference>
<dbReference type="InterPro" id="IPR004088">
    <property type="entry name" value="KH_dom_type_1"/>
</dbReference>
<dbReference type="InParanoid" id="A0A1X2H4Q6"/>
<feature type="compositionally biased region" description="Low complexity" evidence="2">
    <location>
        <begin position="712"/>
        <end position="735"/>
    </location>
</feature>
<dbReference type="Proteomes" id="UP000242180">
    <property type="component" value="Unassembled WGS sequence"/>
</dbReference>
<dbReference type="Gene3D" id="3.30.1370.10">
    <property type="entry name" value="K Homology domain, type 1"/>
    <property type="match status" value="2"/>
</dbReference>
<evidence type="ECO:0000259" key="3">
    <source>
        <dbReference type="SMART" id="SM00322"/>
    </source>
</evidence>
<feature type="region of interest" description="Disordered" evidence="2">
    <location>
        <begin position="836"/>
        <end position="866"/>
    </location>
</feature>
<accession>A0A1X2H4Q6</accession>
<evidence type="ECO:0000313" key="4">
    <source>
        <dbReference type="EMBL" id="ORY92368.1"/>
    </source>
</evidence>
<dbReference type="SUPFAM" id="SSF54791">
    <property type="entry name" value="Eukaryotic type KH-domain (KH-domain type I)"/>
    <property type="match status" value="2"/>
</dbReference>
<feature type="region of interest" description="Disordered" evidence="2">
    <location>
        <begin position="708"/>
        <end position="735"/>
    </location>
</feature>
<dbReference type="Pfam" id="PF24563">
    <property type="entry name" value="KH_Mug60-KHD4"/>
    <property type="match status" value="1"/>
</dbReference>
<reference evidence="4 5" key="1">
    <citation type="submission" date="2016-07" db="EMBL/GenBank/DDBJ databases">
        <title>Pervasive Adenine N6-methylation of Active Genes in Fungi.</title>
        <authorList>
            <consortium name="DOE Joint Genome Institute"/>
            <person name="Mondo S.J."/>
            <person name="Dannebaum R.O."/>
            <person name="Kuo R.C."/>
            <person name="Labutti K."/>
            <person name="Haridas S."/>
            <person name="Kuo A."/>
            <person name="Salamov A."/>
            <person name="Ahrendt S.R."/>
            <person name="Lipzen A."/>
            <person name="Sullivan W."/>
            <person name="Andreopoulos W.B."/>
            <person name="Clum A."/>
            <person name="Lindquist E."/>
            <person name="Daum C."/>
            <person name="Ramamoorthy G.K."/>
            <person name="Gryganskyi A."/>
            <person name="Culley D."/>
            <person name="Magnuson J.K."/>
            <person name="James T.Y."/>
            <person name="O'Malley M.A."/>
            <person name="Stajich J.E."/>
            <person name="Spatafora J.W."/>
            <person name="Visel A."/>
            <person name="Grigoriev I.V."/>
        </authorList>
    </citation>
    <scope>NUCLEOTIDE SEQUENCE [LARGE SCALE GENOMIC DNA]</scope>
    <source>
        <strain evidence="4 5">NRRL 2496</strain>
    </source>
</reference>
<gene>
    <name evidence="4" type="ORF">BCR43DRAFT_90312</name>
</gene>
<protein>
    <recommendedName>
        <fullName evidence="3">K Homology domain-containing protein</fullName>
    </recommendedName>
</protein>
<feature type="domain" description="K Homology" evidence="3">
    <location>
        <begin position="83"/>
        <end position="165"/>
    </location>
</feature>
<dbReference type="STRING" id="13706.A0A1X2H4Q6"/>
<dbReference type="EMBL" id="MCGN01000010">
    <property type="protein sequence ID" value="ORY92368.1"/>
    <property type="molecule type" value="Genomic_DNA"/>
</dbReference>
<evidence type="ECO:0000313" key="5">
    <source>
        <dbReference type="Proteomes" id="UP000242180"/>
    </source>
</evidence>
<keyword evidence="5" id="KW-1185">Reference proteome</keyword>
<dbReference type="PROSITE" id="PS50084">
    <property type="entry name" value="KH_TYPE_1"/>
    <property type="match status" value="1"/>
</dbReference>
<dbReference type="AlphaFoldDB" id="A0A1X2H4Q6"/>
<dbReference type="CDD" id="cd22453">
    <property type="entry name" value="KH-I_MUG60_like"/>
    <property type="match status" value="1"/>
</dbReference>
<dbReference type="OrthoDB" id="271862at2759"/>
<feature type="domain" description="K Homology" evidence="3">
    <location>
        <begin position="377"/>
        <end position="457"/>
    </location>
</feature>
<evidence type="ECO:0000256" key="2">
    <source>
        <dbReference type="SAM" id="MobiDB-lite"/>
    </source>
</evidence>
<dbReference type="InterPro" id="IPR004087">
    <property type="entry name" value="KH_dom"/>
</dbReference>
<dbReference type="SMART" id="SM00322">
    <property type="entry name" value="KH"/>
    <property type="match status" value="3"/>
</dbReference>
<dbReference type="InterPro" id="IPR036612">
    <property type="entry name" value="KH_dom_type_1_sf"/>
</dbReference>
<comment type="caution">
    <text evidence="4">The sequence shown here is derived from an EMBL/GenBank/DDBJ whole genome shotgun (WGS) entry which is preliminary data.</text>
</comment>